<dbReference type="GO" id="GO:0006355">
    <property type="term" value="P:regulation of DNA-templated transcription"/>
    <property type="evidence" value="ECO:0007669"/>
    <property type="project" value="InterPro"/>
</dbReference>
<dbReference type="RefSeq" id="XP_004367158.1">
    <property type="nucleotide sequence ID" value="XM_004367101.1"/>
</dbReference>
<reference evidence="5" key="1">
    <citation type="journal article" date="2011" name="Genome Res.">
        <title>Phylogeny-wide analysis of social amoeba genomes highlights ancient origins for complex intercellular communication.</title>
        <authorList>
            <person name="Heidel A.J."/>
            <person name="Lawal H.M."/>
            <person name="Felder M."/>
            <person name="Schilde C."/>
            <person name="Helps N.R."/>
            <person name="Tunggal B."/>
            <person name="Rivero F."/>
            <person name="John U."/>
            <person name="Schleicher M."/>
            <person name="Eichinger L."/>
            <person name="Platzer M."/>
            <person name="Noegel A.A."/>
            <person name="Schaap P."/>
            <person name="Gloeckner G."/>
        </authorList>
    </citation>
    <scope>NUCLEOTIDE SEQUENCE [LARGE SCALE GENOMIC DNA]</scope>
    <source>
        <strain evidence="5">SH3</strain>
    </source>
</reference>
<evidence type="ECO:0000259" key="3">
    <source>
        <dbReference type="PROSITE" id="PS50114"/>
    </source>
</evidence>
<dbReference type="Pfam" id="PF00320">
    <property type="entry name" value="GATA"/>
    <property type="match status" value="1"/>
</dbReference>
<keyword evidence="1" id="KW-0862">Zinc</keyword>
<evidence type="ECO:0000256" key="2">
    <source>
        <dbReference type="SAM" id="MobiDB-lite"/>
    </source>
</evidence>
<proteinExistence type="predicted"/>
<dbReference type="GeneID" id="14872382"/>
<keyword evidence="1" id="KW-0863">Zinc-finger</keyword>
<sequence length="212" mass="23838">MQHLINSSSASSSSPPFKMVQLNYPLPRLDVNMGPFHARENQQTVEDIRLPDFQSFLTEIKVQSQNDPLKADKMSEPSVGNSFVQRHSPFPMKVDSPNYSLPLPPPRSPLSPFSDYQKDIEESMIIFSQNTVMIPAKKRGRPPLSKPECCAKCSVTSTPEWRKAPNGEYVCNACGLQIWKKNKQERAQSLSSQSPPMEPIKPSINSSIQCLY</sequence>
<dbReference type="CDD" id="cd00202">
    <property type="entry name" value="ZnF_GATA"/>
    <property type="match status" value="1"/>
</dbReference>
<dbReference type="Gene3D" id="3.30.50.10">
    <property type="entry name" value="Erythroid Transcription Factor GATA-1, subunit A"/>
    <property type="match status" value="1"/>
</dbReference>
<evidence type="ECO:0000256" key="1">
    <source>
        <dbReference type="PROSITE-ProRule" id="PRU00094"/>
    </source>
</evidence>
<organism evidence="4 5">
    <name type="scientific">Cavenderia fasciculata</name>
    <name type="common">Slime mold</name>
    <name type="synonym">Dictyostelium fasciculatum</name>
    <dbReference type="NCBI Taxonomy" id="261658"/>
    <lineage>
        <taxon>Eukaryota</taxon>
        <taxon>Amoebozoa</taxon>
        <taxon>Evosea</taxon>
        <taxon>Eumycetozoa</taxon>
        <taxon>Dictyostelia</taxon>
        <taxon>Acytosteliales</taxon>
        <taxon>Cavenderiaceae</taxon>
        <taxon>Cavenderia</taxon>
    </lineage>
</organism>
<name>F4PW11_CACFS</name>
<dbReference type="EMBL" id="GL883013">
    <property type="protein sequence ID" value="EGG20175.1"/>
    <property type="molecule type" value="Genomic_DNA"/>
</dbReference>
<dbReference type="InterPro" id="IPR000679">
    <property type="entry name" value="Znf_GATA"/>
</dbReference>
<feature type="region of interest" description="Disordered" evidence="2">
    <location>
        <begin position="185"/>
        <end position="206"/>
    </location>
</feature>
<keyword evidence="5" id="KW-1185">Reference proteome</keyword>
<dbReference type="AlphaFoldDB" id="F4PW11"/>
<feature type="domain" description="GATA-type" evidence="3">
    <location>
        <begin position="150"/>
        <end position="176"/>
    </location>
</feature>
<protein>
    <submittedName>
        <fullName evidence="4">GATA-binding transcription factor</fullName>
    </submittedName>
</protein>
<gene>
    <name evidence="4" type="primary">gtaV</name>
    <name evidence="4" type="ORF">DFA_07295</name>
</gene>
<dbReference type="PROSITE" id="PS50114">
    <property type="entry name" value="GATA_ZN_FINGER_2"/>
    <property type="match status" value="1"/>
</dbReference>
<dbReference type="InterPro" id="IPR013088">
    <property type="entry name" value="Znf_NHR/GATA"/>
</dbReference>
<dbReference type="GO" id="GO:0043565">
    <property type="term" value="F:sequence-specific DNA binding"/>
    <property type="evidence" value="ECO:0007669"/>
    <property type="project" value="InterPro"/>
</dbReference>
<evidence type="ECO:0000313" key="4">
    <source>
        <dbReference type="EMBL" id="EGG20175.1"/>
    </source>
</evidence>
<dbReference type="GO" id="GO:0008270">
    <property type="term" value="F:zinc ion binding"/>
    <property type="evidence" value="ECO:0007669"/>
    <property type="project" value="UniProtKB-KW"/>
</dbReference>
<dbReference type="SUPFAM" id="SSF57716">
    <property type="entry name" value="Glucocorticoid receptor-like (DNA-binding domain)"/>
    <property type="match status" value="1"/>
</dbReference>
<dbReference type="OrthoDB" id="21390at2759"/>
<keyword evidence="1" id="KW-0479">Metal-binding</keyword>
<dbReference type="SMART" id="SM00401">
    <property type="entry name" value="ZnF_GATA"/>
    <property type="match status" value="1"/>
</dbReference>
<evidence type="ECO:0000313" key="5">
    <source>
        <dbReference type="Proteomes" id="UP000007797"/>
    </source>
</evidence>
<accession>F4PW11</accession>
<dbReference type="STRING" id="1054147.F4PW11"/>
<dbReference type="KEGG" id="dfa:DFA_07295"/>
<dbReference type="Proteomes" id="UP000007797">
    <property type="component" value="Unassembled WGS sequence"/>
</dbReference>